<feature type="binding site" evidence="8">
    <location>
        <position position="79"/>
    </location>
    <ligand>
        <name>Zn(2+)</name>
        <dbReference type="ChEBI" id="CHEBI:29105"/>
    </ligand>
</feature>
<gene>
    <name evidence="8" type="primary">folE</name>
    <name evidence="10" type="ORF">FHS48_002430</name>
</gene>
<comment type="pathway">
    <text evidence="2 8">Cofactor biosynthesis; 7,8-dihydroneopterin triphosphate biosynthesis; 7,8-dihydroneopterin triphosphate from GTP: step 1/1.</text>
</comment>
<feature type="domain" description="GTP cyclohydrolase I" evidence="9">
    <location>
        <begin position="11"/>
        <end position="186"/>
    </location>
</feature>
<dbReference type="InterPro" id="IPR001474">
    <property type="entry name" value="GTP_CycHdrlase_I"/>
</dbReference>
<evidence type="ECO:0000256" key="4">
    <source>
        <dbReference type="ARBA" id="ARBA00011857"/>
    </source>
</evidence>
<keyword evidence="5 8" id="KW-0554">One-carbon metabolism</keyword>
<dbReference type="InterPro" id="IPR043133">
    <property type="entry name" value="GTP-CH-I_C/QueF"/>
</dbReference>
<dbReference type="Proteomes" id="UP000544872">
    <property type="component" value="Unassembled WGS sequence"/>
</dbReference>
<evidence type="ECO:0000256" key="2">
    <source>
        <dbReference type="ARBA" id="ARBA00005080"/>
    </source>
</evidence>
<dbReference type="Pfam" id="PF01227">
    <property type="entry name" value="GTP_cyclohydroI"/>
    <property type="match status" value="1"/>
</dbReference>
<name>A0A7W9ZGH5_NOVIT</name>
<dbReference type="FunFam" id="3.30.1130.10:FF:000001">
    <property type="entry name" value="GTP cyclohydrolase 1"/>
    <property type="match status" value="1"/>
</dbReference>
<dbReference type="GO" id="GO:0046654">
    <property type="term" value="P:tetrahydrofolate biosynthetic process"/>
    <property type="evidence" value="ECO:0007669"/>
    <property type="project" value="UniProtKB-UniRule"/>
</dbReference>
<dbReference type="Gene3D" id="1.10.286.10">
    <property type="match status" value="1"/>
</dbReference>
<evidence type="ECO:0000256" key="3">
    <source>
        <dbReference type="ARBA" id="ARBA00008085"/>
    </source>
</evidence>
<dbReference type="AlphaFoldDB" id="A0A7W9ZGH5"/>
<dbReference type="InterPro" id="IPR018234">
    <property type="entry name" value="GTP_CycHdrlase_I_CS"/>
</dbReference>
<evidence type="ECO:0000256" key="5">
    <source>
        <dbReference type="ARBA" id="ARBA00022563"/>
    </source>
</evidence>
<organism evidence="10 11">
    <name type="scientific">Novispirillum itersonii</name>
    <name type="common">Aquaspirillum itersonii</name>
    <dbReference type="NCBI Taxonomy" id="189"/>
    <lineage>
        <taxon>Bacteria</taxon>
        <taxon>Pseudomonadati</taxon>
        <taxon>Pseudomonadota</taxon>
        <taxon>Alphaproteobacteria</taxon>
        <taxon>Rhodospirillales</taxon>
        <taxon>Novispirillaceae</taxon>
        <taxon>Novispirillum</taxon>
    </lineage>
</organism>
<dbReference type="GO" id="GO:0003934">
    <property type="term" value="F:GTP cyclohydrolase I activity"/>
    <property type="evidence" value="ECO:0007669"/>
    <property type="project" value="UniProtKB-UniRule"/>
</dbReference>
<keyword evidence="8" id="KW-0547">Nucleotide-binding</keyword>
<feature type="binding site" evidence="8">
    <location>
        <position position="150"/>
    </location>
    <ligand>
        <name>Zn(2+)</name>
        <dbReference type="ChEBI" id="CHEBI:29105"/>
    </ligand>
</feature>
<reference evidence="10 11" key="1">
    <citation type="submission" date="2020-08" db="EMBL/GenBank/DDBJ databases">
        <title>Genomic Encyclopedia of Type Strains, Phase IV (KMG-IV): sequencing the most valuable type-strain genomes for metagenomic binning, comparative biology and taxonomic classification.</title>
        <authorList>
            <person name="Goeker M."/>
        </authorList>
    </citation>
    <scope>NUCLEOTIDE SEQUENCE [LARGE SCALE GENOMIC DNA]</scope>
    <source>
        <strain evidence="10 11">DSM 11590</strain>
    </source>
</reference>
<evidence type="ECO:0000256" key="1">
    <source>
        <dbReference type="ARBA" id="ARBA00001052"/>
    </source>
</evidence>
<dbReference type="RefSeq" id="WP_184263807.1">
    <property type="nucleotide sequence ID" value="NZ_JACIIX010000008.1"/>
</dbReference>
<evidence type="ECO:0000256" key="8">
    <source>
        <dbReference type="HAMAP-Rule" id="MF_00223"/>
    </source>
</evidence>
<dbReference type="EC" id="3.5.4.16" evidence="8"/>
<feature type="binding site" evidence="8">
    <location>
        <position position="82"/>
    </location>
    <ligand>
        <name>Zn(2+)</name>
        <dbReference type="ChEBI" id="CHEBI:29105"/>
    </ligand>
</feature>
<dbReference type="HAMAP" id="MF_00223">
    <property type="entry name" value="FolE"/>
    <property type="match status" value="1"/>
</dbReference>
<dbReference type="PANTHER" id="PTHR11109">
    <property type="entry name" value="GTP CYCLOHYDROLASE I"/>
    <property type="match status" value="1"/>
</dbReference>
<comment type="subunit">
    <text evidence="4">Toroid-shaped homodecamer, composed of two pentamers of five dimers.</text>
</comment>
<dbReference type="InterPro" id="IPR043134">
    <property type="entry name" value="GTP-CH-I_N"/>
</dbReference>
<dbReference type="UniPathway" id="UPA00848">
    <property type="reaction ID" value="UER00151"/>
</dbReference>
<dbReference type="SUPFAM" id="SSF55620">
    <property type="entry name" value="Tetrahydrobiopterin biosynthesis enzymes-like"/>
    <property type="match status" value="1"/>
</dbReference>
<dbReference type="Gene3D" id="3.30.1130.10">
    <property type="match status" value="1"/>
</dbReference>
<keyword evidence="8" id="KW-0479">Metal-binding</keyword>
<keyword evidence="8" id="KW-0862">Zinc</keyword>
<dbReference type="GO" id="GO:0005737">
    <property type="term" value="C:cytoplasm"/>
    <property type="evidence" value="ECO:0007669"/>
    <property type="project" value="TreeGrafter"/>
</dbReference>
<comment type="caution">
    <text evidence="10">The sequence shown here is derived from an EMBL/GenBank/DDBJ whole genome shotgun (WGS) entry which is preliminary data.</text>
</comment>
<proteinExistence type="inferred from homology"/>
<dbReference type="GO" id="GO:0008270">
    <property type="term" value="F:zinc ion binding"/>
    <property type="evidence" value="ECO:0007669"/>
    <property type="project" value="UniProtKB-UniRule"/>
</dbReference>
<dbReference type="NCBIfam" id="NF006826">
    <property type="entry name" value="PRK09347.1-3"/>
    <property type="match status" value="1"/>
</dbReference>
<dbReference type="GO" id="GO:0006729">
    <property type="term" value="P:tetrahydrobiopterin biosynthetic process"/>
    <property type="evidence" value="ECO:0007669"/>
    <property type="project" value="TreeGrafter"/>
</dbReference>
<sequence>MPSPTFPPAVYQTLLAASGDDPQRRDLLGTPERAARAHADLFAGYTENPVALLRSAMEPNDPRHSGPVLLRNLSLYSHCEHHILPMDGVVHVAYRPGPWILGLSKIARAVAALAAQLQSQERLTREIADAINTAATPEGVLVACVARHHCMAHRGVRQTAADTVTLESRGSFLTDSAARQEILTLCRI</sequence>
<comment type="subunit">
    <text evidence="8">Homopolymer.</text>
</comment>
<dbReference type="InterPro" id="IPR020602">
    <property type="entry name" value="GTP_CycHdrlase_I_dom"/>
</dbReference>
<dbReference type="PROSITE" id="PS00859">
    <property type="entry name" value="GTP_CYCLOHYDROL_1_1"/>
    <property type="match status" value="1"/>
</dbReference>
<keyword evidence="7 8" id="KW-0342">GTP-binding</keyword>
<dbReference type="GO" id="GO:0005525">
    <property type="term" value="F:GTP binding"/>
    <property type="evidence" value="ECO:0007669"/>
    <property type="project" value="UniProtKB-KW"/>
</dbReference>
<evidence type="ECO:0000313" key="10">
    <source>
        <dbReference type="EMBL" id="MBB6211000.1"/>
    </source>
</evidence>
<dbReference type="NCBIfam" id="NF006825">
    <property type="entry name" value="PRK09347.1-2"/>
    <property type="match status" value="1"/>
</dbReference>
<comment type="similarity">
    <text evidence="3 8">Belongs to the GTP cyclohydrolase I family.</text>
</comment>
<evidence type="ECO:0000256" key="6">
    <source>
        <dbReference type="ARBA" id="ARBA00022801"/>
    </source>
</evidence>
<comment type="catalytic activity">
    <reaction evidence="1 8">
        <text>GTP + H2O = 7,8-dihydroneopterin 3'-triphosphate + formate + H(+)</text>
        <dbReference type="Rhea" id="RHEA:17473"/>
        <dbReference type="ChEBI" id="CHEBI:15377"/>
        <dbReference type="ChEBI" id="CHEBI:15378"/>
        <dbReference type="ChEBI" id="CHEBI:15740"/>
        <dbReference type="ChEBI" id="CHEBI:37565"/>
        <dbReference type="ChEBI" id="CHEBI:58462"/>
        <dbReference type="EC" id="3.5.4.16"/>
    </reaction>
</comment>
<protein>
    <recommendedName>
        <fullName evidence="8">GTP cyclohydrolase 1</fullName>
        <ecNumber evidence="8">3.5.4.16</ecNumber>
    </recommendedName>
    <alternativeName>
        <fullName evidence="8">GTP cyclohydrolase I</fullName>
        <shortName evidence="8">GTP-CH-I</shortName>
    </alternativeName>
</protein>
<dbReference type="PANTHER" id="PTHR11109:SF7">
    <property type="entry name" value="GTP CYCLOHYDROLASE 1"/>
    <property type="match status" value="1"/>
</dbReference>
<evidence type="ECO:0000313" key="11">
    <source>
        <dbReference type="Proteomes" id="UP000544872"/>
    </source>
</evidence>
<keyword evidence="11" id="KW-1185">Reference proteome</keyword>
<evidence type="ECO:0000256" key="7">
    <source>
        <dbReference type="ARBA" id="ARBA00023134"/>
    </source>
</evidence>
<keyword evidence="6 8" id="KW-0378">Hydrolase</keyword>
<dbReference type="GO" id="GO:0006730">
    <property type="term" value="P:one-carbon metabolic process"/>
    <property type="evidence" value="ECO:0007669"/>
    <property type="project" value="UniProtKB-UniRule"/>
</dbReference>
<evidence type="ECO:0000259" key="9">
    <source>
        <dbReference type="Pfam" id="PF01227"/>
    </source>
</evidence>
<dbReference type="EMBL" id="JACIIX010000008">
    <property type="protein sequence ID" value="MBB6211000.1"/>
    <property type="molecule type" value="Genomic_DNA"/>
</dbReference>
<accession>A0A7W9ZGH5</accession>